<dbReference type="Proteomes" id="UP001152795">
    <property type="component" value="Unassembled WGS sequence"/>
</dbReference>
<dbReference type="AlphaFoldDB" id="A0A6S7GVK6"/>
<dbReference type="EMBL" id="CACRXK020002368">
    <property type="protein sequence ID" value="CAB3993986.1"/>
    <property type="molecule type" value="Genomic_DNA"/>
</dbReference>
<organism evidence="1 2">
    <name type="scientific">Paramuricea clavata</name>
    <name type="common">Red gorgonian</name>
    <name type="synonym">Violescent sea-whip</name>
    <dbReference type="NCBI Taxonomy" id="317549"/>
    <lineage>
        <taxon>Eukaryota</taxon>
        <taxon>Metazoa</taxon>
        <taxon>Cnidaria</taxon>
        <taxon>Anthozoa</taxon>
        <taxon>Octocorallia</taxon>
        <taxon>Malacalcyonacea</taxon>
        <taxon>Plexauridae</taxon>
        <taxon>Paramuricea</taxon>
    </lineage>
</organism>
<evidence type="ECO:0000313" key="1">
    <source>
        <dbReference type="EMBL" id="CAB3993986.1"/>
    </source>
</evidence>
<name>A0A6S7GVK6_PARCT</name>
<comment type="caution">
    <text evidence="1">The sequence shown here is derived from an EMBL/GenBank/DDBJ whole genome shotgun (WGS) entry which is preliminary data.</text>
</comment>
<protein>
    <submittedName>
        <fullName evidence="1">Uncharacterized protein</fullName>
    </submittedName>
</protein>
<keyword evidence="2" id="KW-1185">Reference proteome</keyword>
<accession>A0A6S7GVK6</accession>
<sequence length="390" mass="43993">MISIIDKQYANDLAAGNIDMKNGNKQNSFPCLQMINVPVTKDKCTSDALNTDEETELDVTVTSIDNSWFSWRMPCFPVMYIEFTKAKIKINGKNFNGLVKRGLDISPGKVKCASYCQVKIDEVDYTVLWKFSNCQVELCEATAQAAAEPMPAPKESYESDTDTQHTLPFKVLGTCHSTCRQDALEEAYSYLNEYNRPVFVILEHEVDNAYDSNAIAVFVQTDYEYKKGTFALDRLGESTEVKDTVNYMAAKFLQATDEAIHEAKRRLHLADEIIHAAGCKTTTSSVETAIRSSSHSPLKSERRKALADAAAAKEQAEYEMIIAHKINERKQLEAKEEHRRLTEKAQYEHDVAILEAKKTEAIAKAKLDAIEQSITDDEIKSHRDRSHRPT</sequence>
<proteinExistence type="predicted"/>
<reference evidence="1" key="1">
    <citation type="submission" date="2020-04" db="EMBL/GenBank/DDBJ databases">
        <authorList>
            <person name="Alioto T."/>
            <person name="Alioto T."/>
            <person name="Gomez Garrido J."/>
        </authorList>
    </citation>
    <scope>NUCLEOTIDE SEQUENCE</scope>
    <source>
        <strain evidence="1">A484AB</strain>
    </source>
</reference>
<gene>
    <name evidence="1" type="ORF">PACLA_8A078085</name>
</gene>
<evidence type="ECO:0000313" key="2">
    <source>
        <dbReference type="Proteomes" id="UP001152795"/>
    </source>
</evidence>